<dbReference type="Proteomes" id="UP000253908">
    <property type="component" value="Chromosome"/>
</dbReference>
<dbReference type="AlphaFoldDB" id="A0A345PGQ6"/>
<name>A0A345PGQ6_9BACI</name>
<dbReference type="EMBL" id="CP024848">
    <property type="protein sequence ID" value="AXI09186.1"/>
    <property type="molecule type" value="Genomic_DNA"/>
</dbReference>
<reference evidence="2" key="1">
    <citation type="submission" date="2017-11" db="EMBL/GenBank/DDBJ databases">
        <authorList>
            <person name="Zhu W."/>
        </authorList>
    </citation>
    <scope>NUCLEOTIDE SEQUENCE [LARGE SCALE GENOMIC DNA]</scope>
    <source>
        <strain evidence="2">160</strain>
    </source>
</reference>
<protein>
    <submittedName>
        <fullName evidence="1">Uncharacterized protein</fullName>
    </submittedName>
</protein>
<sequence>MDKSLINQYIAMPMAITVFKQDKKSFESFKMAGLYLDKLDVVMQQMKKDFYALKKDMISKHRMDIKCIDQCTYIVNGKIIEYKPKELRLMTAELMRDYLYGNKATEFKSKHRVWKEE</sequence>
<gene>
    <name evidence="1" type="ORF">CUC15_09710</name>
</gene>
<dbReference type="KEGG" id="ocn:CUC15_09710"/>
<accession>A0A345PGQ6</accession>
<organism evidence="1 2">
    <name type="scientific">Oceanobacillus zhaokaii</name>
    <dbReference type="NCBI Taxonomy" id="2052660"/>
    <lineage>
        <taxon>Bacteria</taxon>
        <taxon>Bacillati</taxon>
        <taxon>Bacillota</taxon>
        <taxon>Bacilli</taxon>
        <taxon>Bacillales</taxon>
        <taxon>Bacillaceae</taxon>
        <taxon>Oceanobacillus</taxon>
    </lineage>
</organism>
<proteinExistence type="predicted"/>
<dbReference type="OrthoDB" id="2968206at2"/>
<dbReference type="Pfam" id="PF26325">
    <property type="entry name" value="YhjD"/>
    <property type="match status" value="1"/>
</dbReference>
<dbReference type="InterPro" id="IPR058600">
    <property type="entry name" value="YhjD-like"/>
</dbReference>
<evidence type="ECO:0000313" key="1">
    <source>
        <dbReference type="EMBL" id="AXI09186.1"/>
    </source>
</evidence>
<evidence type="ECO:0000313" key="2">
    <source>
        <dbReference type="Proteomes" id="UP000253908"/>
    </source>
</evidence>
<dbReference type="RefSeq" id="WP_114916479.1">
    <property type="nucleotide sequence ID" value="NZ_CP024848.1"/>
</dbReference>
<keyword evidence="2" id="KW-1185">Reference proteome</keyword>